<evidence type="ECO:0000313" key="1">
    <source>
        <dbReference type="EMBL" id="KAB1068806.1"/>
    </source>
</evidence>
<protein>
    <submittedName>
        <fullName evidence="1">Uncharacterized protein</fullName>
    </submittedName>
</protein>
<evidence type="ECO:0000313" key="2">
    <source>
        <dbReference type="Proteomes" id="UP000441333"/>
    </source>
</evidence>
<dbReference type="Gene3D" id="2.60.120.1600">
    <property type="match status" value="1"/>
</dbReference>
<dbReference type="SUPFAM" id="SSF160935">
    <property type="entry name" value="VPA0735-like"/>
    <property type="match status" value="1"/>
</dbReference>
<gene>
    <name evidence="1" type="ORF">F6U93_05540</name>
</gene>
<reference evidence="1 2" key="1">
    <citation type="submission" date="2019-09" db="EMBL/GenBank/DDBJ databases">
        <authorList>
            <person name="Cao W.R."/>
        </authorList>
    </citation>
    <scope>NUCLEOTIDE SEQUENCE [LARGE SCALE GENOMIC DNA]</scope>
    <source>
        <strain evidence="1 2">B1N29</strain>
    </source>
</reference>
<name>A0A6N6MH84_9FLAO</name>
<keyword evidence="2" id="KW-1185">Reference proteome</keyword>
<dbReference type="AlphaFoldDB" id="A0A6N6MH84"/>
<dbReference type="Proteomes" id="UP000441333">
    <property type="component" value="Unassembled WGS sequence"/>
</dbReference>
<accession>A0A6N6MH84</accession>
<comment type="caution">
    <text evidence="1">The sequence shown here is derived from an EMBL/GenBank/DDBJ whole genome shotgun (WGS) entry which is preliminary data.</text>
</comment>
<sequence>MSIYNEAGWVVTNPFNMNSAKAKPNADGSITLNFNGGDDAINNITVPKNWNALFRCYLPKRCV</sequence>
<proteinExistence type="predicted"/>
<dbReference type="EMBL" id="WAAT01000030">
    <property type="protein sequence ID" value="KAB1068806.1"/>
    <property type="molecule type" value="Genomic_DNA"/>
</dbReference>
<organism evidence="1 2">
    <name type="scientific">Pseudotamlana haliotis</name>
    <dbReference type="NCBI Taxonomy" id="2614804"/>
    <lineage>
        <taxon>Bacteria</taxon>
        <taxon>Pseudomonadati</taxon>
        <taxon>Bacteroidota</taxon>
        <taxon>Flavobacteriia</taxon>
        <taxon>Flavobacteriales</taxon>
        <taxon>Flavobacteriaceae</taxon>
        <taxon>Pseudotamlana</taxon>
    </lineage>
</organism>